<evidence type="ECO:0000313" key="3">
    <source>
        <dbReference type="Proteomes" id="UP000568664"/>
    </source>
</evidence>
<organism evidence="2 3">
    <name type="scientific">Thalassotalea algicola</name>
    <dbReference type="NCBI Taxonomy" id="2716224"/>
    <lineage>
        <taxon>Bacteria</taxon>
        <taxon>Pseudomonadati</taxon>
        <taxon>Pseudomonadota</taxon>
        <taxon>Gammaproteobacteria</taxon>
        <taxon>Alteromonadales</taxon>
        <taxon>Colwelliaceae</taxon>
        <taxon>Thalassotalea</taxon>
    </lineage>
</organism>
<reference evidence="2 3" key="1">
    <citation type="submission" date="2020-04" db="EMBL/GenBank/DDBJ databases">
        <title>Thalassotalea sp. M1531, isolated from the surface of marine red alga.</title>
        <authorList>
            <person name="Pang L."/>
            <person name="Lu D.-C."/>
        </authorList>
    </citation>
    <scope>NUCLEOTIDE SEQUENCE [LARGE SCALE GENOMIC DNA]</scope>
    <source>
        <strain evidence="2 3">M1531</strain>
    </source>
</reference>
<dbReference type="EMBL" id="JABBXH010000002">
    <property type="protein sequence ID" value="NMP31121.1"/>
    <property type="molecule type" value="Genomic_DNA"/>
</dbReference>
<dbReference type="Proteomes" id="UP000568664">
    <property type="component" value="Unassembled WGS sequence"/>
</dbReference>
<keyword evidence="1" id="KW-0472">Membrane</keyword>
<protein>
    <submittedName>
        <fullName evidence="2">Uncharacterized protein</fullName>
    </submittedName>
</protein>
<feature type="transmembrane region" description="Helical" evidence="1">
    <location>
        <begin position="84"/>
        <end position="102"/>
    </location>
</feature>
<keyword evidence="1" id="KW-0812">Transmembrane</keyword>
<accession>A0A7Y0LB11</accession>
<dbReference type="RefSeq" id="WP_169074460.1">
    <property type="nucleotide sequence ID" value="NZ_JABBXH010000002.1"/>
</dbReference>
<evidence type="ECO:0000313" key="2">
    <source>
        <dbReference type="EMBL" id="NMP31121.1"/>
    </source>
</evidence>
<comment type="caution">
    <text evidence="2">The sequence shown here is derived from an EMBL/GenBank/DDBJ whole genome shotgun (WGS) entry which is preliminary data.</text>
</comment>
<keyword evidence="1" id="KW-1133">Transmembrane helix</keyword>
<gene>
    <name evidence="2" type="ORF">HII17_06040</name>
</gene>
<keyword evidence="3" id="KW-1185">Reference proteome</keyword>
<proteinExistence type="predicted"/>
<feature type="transmembrane region" description="Helical" evidence="1">
    <location>
        <begin position="56"/>
        <end position="72"/>
    </location>
</feature>
<name>A0A7Y0LB11_9GAMM</name>
<dbReference type="AlphaFoldDB" id="A0A7Y0LB11"/>
<evidence type="ECO:0000256" key="1">
    <source>
        <dbReference type="SAM" id="Phobius"/>
    </source>
</evidence>
<sequence>MKYQCCVCISKFEGNQIKDGFNNGVKEGFLCPVCGTNIKDDMCGQTVFVQKAKGTFLFYVILLIIFFLDTKIEQYLSTPLDANNWLVLSALLGLAVSIYVFVNRNLLKETNILTTQRVSTKRKSI</sequence>